<protein>
    <submittedName>
        <fullName evidence="1">YdhR family protein</fullName>
    </submittedName>
</protein>
<comment type="caution">
    <text evidence="1">The sequence shown here is derived from an EMBL/GenBank/DDBJ whole genome shotgun (WGS) entry which is preliminary data.</text>
</comment>
<proteinExistence type="predicted"/>
<accession>A0A951PSG1</accession>
<dbReference type="Gene3D" id="3.30.70.100">
    <property type="match status" value="1"/>
</dbReference>
<name>A0A951PSG1_9CYAN</name>
<sequence>MVGVFVTFHYTDNFDEQAVRKIAETARPRFEGMPGLRSKAFTLNSGKREATNFYVWESEDAAKAFFTDELVERVTDLYGVRPSIEFVQIATLVENGGSVYGK</sequence>
<reference evidence="1" key="2">
    <citation type="journal article" date="2022" name="Microbiol. Resour. Announc.">
        <title>Metagenome Sequencing to Explore Phylogenomics of Terrestrial Cyanobacteria.</title>
        <authorList>
            <person name="Ward R.D."/>
            <person name="Stajich J.E."/>
            <person name="Johansen J.R."/>
            <person name="Huntemann M."/>
            <person name="Clum A."/>
            <person name="Foster B."/>
            <person name="Foster B."/>
            <person name="Roux S."/>
            <person name="Palaniappan K."/>
            <person name="Varghese N."/>
            <person name="Mukherjee S."/>
            <person name="Reddy T.B.K."/>
            <person name="Daum C."/>
            <person name="Copeland A."/>
            <person name="Chen I.A."/>
            <person name="Ivanova N.N."/>
            <person name="Kyrpides N.C."/>
            <person name="Shapiro N."/>
            <person name="Eloe-Fadrosh E.A."/>
            <person name="Pietrasiak N."/>
        </authorList>
    </citation>
    <scope>NUCLEOTIDE SEQUENCE</scope>
    <source>
        <strain evidence="1">CPER-KK1</strain>
    </source>
</reference>
<dbReference type="EMBL" id="JAHHIF010000098">
    <property type="protein sequence ID" value="MBW4549430.1"/>
    <property type="molecule type" value="Genomic_DNA"/>
</dbReference>
<dbReference type="Pfam" id="PF08803">
    <property type="entry name" value="ydhR"/>
    <property type="match status" value="1"/>
</dbReference>
<evidence type="ECO:0000313" key="2">
    <source>
        <dbReference type="Proteomes" id="UP000753908"/>
    </source>
</evidence>
<reference evidence="1" key="1">
    <citation type="submission" date="2021-05" db="EMBL/GenBank/DDBJ databases">
        <authorList>
            <person name="Pietrasiak N."/>
            <person name="Ward R."/>
            <person name="Stajich J.E."/>
            <person name="Kurbessoian T."/>
        </authorList>
    </citation>
    <scope>NUCLEOTIDE SEQUENCE</scope>
    <source>
        <strain evidence="1">CPER-KK1</strain>
    </source>
</reference>
<dbReference type="Proteomes" id="UP000753908">
    <property type="component" value="Unassembled WGS sequence"/>
</dbReference>
<gene>
    <name evidence="1" type="ORF">KME25_34265</name>
</gene>
<dbReference type="AlphaFoldDB" id="A0A951PSG1"/>
<dbReference type="InterPro" id="IPR011008">
    <property type="entry name" value="Dimeric_a/b-barrel"/>
</dbReference>
<evidence type="ECO:0000313" key="1">
    <source>
        <dbReference type="EMBL" id="MBW4549430.1"/>
    </source>
</evidence>
<dbReference type="InterPro" id="IPR014910">
    <property type="entry name" value="YdhR"/>
</dbReference>
<organism evidence="1 2">
    <name type="scientific">Symplocastrum torsivum CPER-KK1</name>
    <dbReference type="NCBI Taxonomy" id="450513"/>
    <lineage>
        <taxon>Bacteria</taxon>
        <taxon>Bacillati</taxon>
        <taxon>Cyanobacteriota</taxon>
        <taxon>Cyanophyceae</taxon>
        <taxon>Oscillatoriophycideae</taxon>
        <taxon>Oscillatoriales</taxon>
        <taxon>Microcoleaceae</taxon>
        <taxon>Symplocastrum</taxon>
    </lineage>
</organism>
<dbReference type="SUPFAM" id="SSF54909">
    <property type="entry name" value="Dimeric alpha+beta barrel"/>
    <property type="match status" value="1"/>
</dbReference>